<dbReference type="PROSITE" id="PS51257">
    <property type="entry name" value="PROKAR_LIPOPROTEIN"/>
    <property type="match status" value="1"/>
</dbReference>
<reference evidence="3" key="1">
    <citation type="submission" date="2016-10" db="EMBL/GenBank/DDBJ databases">
        <authorList>
            <person name="Varghese N."/>
            <person name="Submissions S."/>
        </authorList>
    </citation>
    <scope>NUCLEOTIDE SEQUENCE [LARGE SCALE GENOMIC DNA]</scope>
    <source>
        <strain evidence="3">CGMCC 1.8975</strain>
    </source>
</reference>
<keyword evidence="3" id="KW-1185">Reference proteome</keyword>
<dbReference type="EMBL" id="FNOV01000019">
    <property type="protein sequence ID" value="SDY92502.1"/>
    <property type="molecule type" value="Genomic_DNA"/>
</dbReference>
<sequence length="109" mass="11572">MRLLSLFFACYFAFLSCITCTDEVAVCQDQAQSTVAAATHSDYSTDALGDWCSPLCQCHCCGGIVVTLPGTAVAVYPQSVEWGTSPQHGRLLVGSPTRALGSVWQPPQA</sequence>
<feature type="chain" id="PRO_5011667885" evidence="1">
    <location>
        <begin position="22"/>
        <end position="109"/>
    </location>
</feature>
<dbReference type="Proteomes" id="UP000199249">
    <property type="component" value="Unassembled WGS sequence"/>
</dbReference>
<gene>
    <name evidence="2" type="ORF">SAMN04488069_11920</name>
</gene>
<evidence type="ECO:0000313" key="3">
    <source>
        <dbReference type="Proteomes" id="UP000199249"/>
    </source>
</evidence>
<feature type="signal peptide" evidence="1">
    <location>
        <begin position="1"/>
        <end position="21"/>
    </location>
</feature>
<name>A0A1H3NUF5_9BACT</name>
<dbReference type="AlphaFoldDB" id="A0A1H3NUF5"/>
<keyword evidence="1" id="KW-0732">Signal</keyword>
<evidence type="ECO:0000256" key="1">
    <source>
        <dbReference type="SAM" id="SignalP"/>
    </source>
</evidence>
<dbReference type="RefSeq" id="WP_092743600.1">
    <property type="nucleotide sequence ID" value="NZ_FNOV01000019.1"/>
</dbReference>
<dbReference type="STRING" id="651662.SAMN04488069_11920"/>
<organism evidence="2 3">
    <name type="scientific">Hymenobacter psychrophilus</name>
    <dbReference type="NCBI Taxonomy" id="651662"/>
    <lineage>
        <taxon>Bacteria</taxon>
        <taxon>Pseudomonadati</taxon>
        <taxon>Bacteroidota</taxon>
        <taxon>Cytophagia</taxon>
        <taxon>Cytophagales</taxon>
        <taxon>Hymenobacteraceae</taxon>
        <taxon>Hymenobacter</taxon>
    </lineage>
</organism>
<dbReference type="Pfam" id="PF20365">
    <property type="entry name" value="DUF6660"/>
    <property type="match status" value="1"/>
</dbReference>
<evidence type="ECO:0000313" key="2">
    <source>
        <dbReference type="EMBL" id="SDY92502.1"/>
    </source>
</evidence>
<accession>A0A1H3NUF5</accession>
<proteinExistence type="predicted"/>
<dbReference type="InterPro" id="IPR046601">
    <property type="entry name" value="DUF6660"/>
</dbReference>
<dbReference type="OrthoDB" id="997115at2"/>
<protein>
    <submittedName>
        <fullName evidence="2">Uncharacterized protein</fullName>
    </submittedName>
</protein>